<dbReference type="SUPFAM" id="SSF53300">
    <property type="entry name" value="vWA-like"/>
    <property type="match status" value="1"/>
</dbReference>
<dbReference type="PANTHER" id="PTHR14202:SF0">
    <property type="entry name" value="RNA-BINDING PROTEIN RO60"/>
    <property type="match status" value="1"/>
</dbReference>
<dbReference type="InterPro" id="IPR008858">
    <property type="entry name" value="TROVE_dom"/>
</dbReference>
<organism evidence="8 9">
    <name type="scientific">Noviluteimonas gilva</name>
    <dbReference type="NCBI Taxonomy" id="2682097"/>
    <lineage>
        <taxon>Bacteria</taxon>
        <taxon>Pseudomonadati</taxon>
        <taxon>Pseudomonadota</taxon>
        <taxon>Gammaproteobacteria</taxon>
        <taxon>Lysobacterales</taxon>
        <taxon>Lysobacteraceae</taxon>
        <taxon>Noviluteimonas</taxon>
    </lineage>
</organism>
<dbReference type="RefSeq" id="WP_156643049.1">
    <property type="nucleotide sequence ID" value="NZ_WOXT01000005.1"/>
</dbReference>
<accession>A0A7C9HNU5</accession>
<evidence type="ECO:0000313" key="9">
    <source>
        <dbReference type="Proteomes" id="UP000479692"/>
    </source>
</evidence>
<name>A0A7C9HNU5_9GAMM</name>
<keyword evidence="5" id="KW-0694">RNA-binding</keyword>
<dbReference type="InterPro" id="IPR056800">
    <property type="entry name" value="vWA_Ro60"/>
</dbReference>
<dbReference type="AlphaFoldDB" id="A0A7C9HNU5"/>
<feature type="domain" description="TROVE" evidence="7">
    <location>
        <begin position="20"/>
        <end position="324"/>
    </location>
</feature>
<sequence length="516" mass="55665">MANSQLFSSLRGLMAPSATARNESGGLAYARSPEQALALYAATGCLNGTYYASDETQLSTVLALCEQVSPAFVARTAVYARQVAHMKDMPALLLATLASRDADLFARVFPRVVDNGRMLRNFVQVMRSGRTGRKSLGTLPKRLVRAWLARASSEQIVQAAIGNAPSLADVIRMVHPKPADAEREALYAWVIGKPFREDVLPPKVRAYEAFKRAPQGALPEVPFQYLTSLSLDAARWKTLARTVSWQTLRMSVNTFARNGVFDDEATVADVAGRLRSPSEIARARVFPYQLLAACQAGSQLPAQIFDALQEAMEIATRNVPVIEGRVVVGVDVSGSMGAPVTGFRKGATSSVRCVDVAALIAACLQRNNPMARVLPFDTQVHRVELNPRDSVLTQAGRLAGVGGGGTSISAPIAQLNREKAQADLVVLVSDSESWRDTRSGGATETMRQWSELKARCPQAKLVCIDLQPIVSSQVVERDDVLHVGGFSDAVFELLAVFAAEGAGATRWVDRIASIDL</sequence>
<evidence type="ECO:0000256" key="3">
    <source>
        <dbReference type="ARBA" id="ARBA00022490"/>
    </source>
</evidence>
<dbReference type="InterPro" id="IPR036465">
    <property type="entry name" value="vWFA_dom_sf"/>
</dbReference>
<proteinExistence type="inferred from homology"/>
<keyword evidence="4" id="KW-0479">Metal-binding</keyword>
<comment type="subcellular location">
    <subcellularLocation>
        <location evidence="1">Cytoplasm</location>
    </subcellularLocation>
</comment>
<dbReference type="PANTHER" id="PTHR14202">
    <property type="entry name" value="60 KDA RIBONUCLEOPROTEIN SSA/RO"/>
    <property type="match status" value="1"/>
</dbReference>
<dbReference type="GO" id="GO:0005737">
    <property type="term" value="C:cytoplasm"/>
    <property type="evidence" value="ECO:0007669"/>
    <property type="project" value="UniProtKB-SubCell"/>
</dbReference>
<dbReference type="EMBL" id="WOXT01000005">
    <property type="protein sequence ID" value="MUV15452.1"/>
    <property type="molecule type" value="Genomic_DNA"/>
</dbReference>
<comment type="similarity">
    <text evidence="2">Belongs to the Ro 60 kDa family.</text>
</comment>
<dbReference type="Gene3D" id="3.40.50.410">
    <property type="entry name" value="von Willebrand factor, type A domain"/>
    <property type="match status" value="1"/>
</dbReference>
<dbReference type="GO" id="GO:0046872">
    <property type="term" value="F:metal ion binding"/>
    <property type="evidence" value="ECO:0007669"/>
    <property type="project" value="UniProtKB-KW"/>
</dbReference>
<evidence type="ECO:0000256" key="5">
    <source>
        <dbReference type="ARBA" id="ARBA00022884"/>
    </source>
</evidence>
<dbReference type="PROSITE" id="PS50988">
    <property type="entry name" value="TROVE"/>
    <property type="match status" value="1"/>
</dbReference>
<reference evidence="8 9" key="1">
    <citation type="submission" date="2019-12" db="EMBL/GenBank/DDBJ databases">
        <authorList>
            <person name="Xu J."/>
        </authorList>
    </citation>
    <scope>NUCLEOTIDE SEQUENCE [LARGE SCALE GENOMIC DNA]</scope>
    <source>
        <strain evidence="8 9">HX-5-24</strain>
    </source>
</reference>
<dbReference type="InterPro" id="IPR037214">
    <property type="entry name" value="TROVE_dom_sf"/>
</dbReference>
<dbReference type="Pfam" id="PF25045">
    <property type="entry name" value="vWA_Ro60"/>
    <property type="match status" value="1"/>
</dbReference>
<gene>
    <name evidence="8" type="ORF">GN331_14695</name>
</gene>
<evidence type="ECO:0000256" key="6">
    <source>
        <dbReference type="ARBA" id="ARBA00023274"/>
    </source>
</evidence>
<dbReference type="SUPFAM" id="SSF140864">
    <property type="entry name" value="TROVE domain-like"/>
    <property type="match status" value="1"/>
</dbReference>
<dbReference type="GO" id="GO:0003723">
    <property type="term" value="F:RNA binding"/>
    <property type="evidence" value="ECO:0007669"/>
    <property type="project" value="UniProtKB-KW"/>
</dbReference>
<evidence type="ECO:0000256" key="1">
    <source>
        <dbReference type="ARBA" id="ARBA00004496"/>
    </source>
</evidence>
<evidence type="ECO:0000313" key="8">
    <source>
        <dbReference type="EMBL" id="MUV15452.1"/>
    </source>
</evidence>
<dbReference type="Proteomes" id="UP000479692">
    <property type="component" value="Unassembled WGS sequence"/>
</dbReference>
<keyword evidence="9" id="KW-1185">Reference proteome</keyword>
<keyword evidence="6" id="KW-0687">Ribonucleoprotein</keyword>
<comment type="caution">
    <text evidence="8">The sequence shown here is derived from an EMBL/GenBank/DDBJ whole genome shotgun (WGS) entry which is preliminary data.</text>
</comment>
<keyword evidence="3" id="KW-0963">Cytoplasm</keyword>
<evidence type="ECO:0000256" key="2">
    <source>
        <dbReference type="ARBA" id="ARBA00007814"/>
    </source>
</evidence>
<protein>
    <submittedName>
        <fullName evidence="8">VWA domain-containing protein</fullName>
    </submittedName>
</protein>
<dbReference type="GO" id="GO:1990904">
    <property type="term" value="C:ribonucleoprotein complex"/>
    <property type="evidence" value="ECO:0007669"/>
    <property type="project" value="UniProtKB-KW"/>
</dbReference>
<dbReference type="InterPro" id="IPR040322">
    <property type="entry name" value="TROVE2"/>
</dbReference>
<evidence type="ECO:0000256" key="4">
    <source>
        <dbReference type="ARBA" id="ARBA00022723"/>
    </source>
</evidence>
<evidence type="ECO:0000259" key="7">
    <source>
        <dbReference type="PROSITE" id="PS50988"/>
    </source>
</evidence>